<feature type="transmembrane region" description="Helical" evidence="1">
    <location>
        <begin position="541"/>
        <end position="564"/>
    </location>
</feature>
<feature type="domain" description="Beta-lactamase-related" evidence="3">
    <location>
        <begin position="55"/>
        <end position="373"/>
    </location>
</feature>
<feature type="transmembrane region" description="Helical" evidence="1">
    <location>
        <begin position="584"/>
        <end position="607"/>
    </location>
</feature>
<sequence length="641" mass="66284">MRGNSVGLMKPPASLLAPALLPALVLGSVLAFGAPAAAETGTESLDVESARTLIESRIAEILDEEEIPGAAAALVVDGETVLAEGYGEAVAADGTPFAADTAYYTGSVGKLFTTAAALQLVAEGGLDLDADVNDPLAFTVPDTYPGRPITLRHLLTHTSGFEDRIAGWGRWDAGDMPDLAEFAAAALPDRLRPPGEVVTYDNYDMVLAGLLIEDASGQSYEDYVAEHVFAPLGMDHSRIVHEEPAKDAATAEGHRYADGQVPTEGRLSPGVPAGPGILTTADDMARFMTALATGDPALGEGVAEQMTTRQFGADDRMPGMGFSLQEFAGPGGGVWFKDGDVSGFHSALALVPARGIGGHIALNGDGTDAAATIYAARTLVGDVLTALDALPAPAEAPAASDDLDAYTGEYVSTRTSRSDFTEVTRLFGPVTVTAADGLLHTTGLSFDPEAGEQHWTPLGDGLFRERDGDATIAFTADGLLLSSQDPAVAYAPVPWHESSTLHLAALAFGTLVLTAGLLVLTATAFVRLFRRGDRKPLLRTATAWTAWLLGGTALAVLALLMTAMSDQNLLAQRVVTGSPLLTTALALGLATVALTAVTAAVFATACAKRQLTKHTATGHALMLAGGLAFSAVLLSVNLTVL</sequence>
<comment type="caution">
    <text evidence="4">The sequence shown here is derived from an EMBL/GenBank/DDBJ whole genome shotgun (WGS) entry which is preliminary data.</text>
</comment>
<keyword evidence="1" id="KW-1133">Transmembrane helix</keyword>
<keyword evidence="1" id="KW-0472">Membrane</keyword>
<keyword evidence="5" id="KW-1185">Reference proteome</keyword>
<evidence type="ECO:0000313" key="4">
    <source>
        <dbReference type="EMBL" id="THV31995.1"/>
    </source>
</evidence>
<evidence type="ECO:0000256" key="1">
    <source>
        <dbReference type="SAM" id="Phobius"/>
    </source>
</evidence>
<dbReference type="PANTHER" id="PTHR46825">
    <property type="entry name" value="D-ALANYL-D-ALANINE-CARBOXYPEPTIDASE/ENDOPEPTIDASE AMPH"/>
    <property type="match status" value="1"/>
</dbReference>
<dbReference type="Gene3D" id="3.40.710.10">
    <property type="entry name" value="DD-peptidase/beta-lactamase superfamily"/>
    <property type="match status" value="1"/>
</dbReference>
<feature type="chain" id="PRO_5038383293" evidence="2">
    <location>
        <begin position="34"/>
        <end position="641"/>
    </location>
</feature>
<dbReference type="Pfam" id="PF00144">
    <property type="entry name" value="Beta-lactamase"/>
    <property type="match status" value="1"/>
</dbReference>
<reference evidence="4 5" key="1">
    <citation type="journal article" date="2018" name="Int. J. Syst. Evol. Microbiol.">
        <title>Glycomyces paridis sp. nov., isolated from the medicinal plant Paris polyphylla.</title>
        <authorList>
            <person name="Fang X.M."/>
            <person name="Bai J.L."/>
            <person name="Su J."/>
            <person name="Zhao L.L."/>
            <person name="Liu H.Y."/>
            <person name="Ma B.P."/>
            <person name="Zhang Y.Q."/>
            <person name="Yu L.Y."/>
        </authorList>
    </citation>
    <scope>NUCLEOTIDE SEQUENCE [LARGE SCALE GENOMIC DNA]</scope>
    <source>
        <strain evidence="4 5">CPCC 204357</strain>
    </source>
</reference>
<proteinExistence type="predicted"/>
<evidence type="ECO:0000313" key="5">
    <source>
        <dbReference type="Proteomes" id="UP000305792"/>
    </source>
</evidence>
<gene>
    <name evidence="4" type="ORF">E9998_00625</name>
</gene>
<evidence type="ECO:0000256" key="2">
    <source>
        <dbReference type="SAM" id="SignalP"/>
    </source>
</evidence>
<accession>A0A4S8PQF2</accession>
<dbReference type="InterPro" id="IPR012338">
    <property type="entry name" value="Beta-lactam/transpept-like"/>
</dbReference>
<name>A0A4S8PQF2_9ACTN</name>
<dbReference type="EMBL" id="STGX01000001">
    <property type="protein sequence ID" value="THV31995.1"/>
    <property type="molecule type" value="Genomic_DNA"/>
</dbReference>
<feature type="transmembrane region" description="Helical" evidence="1">
    <location>
        <begin position="619"/>
        <end position="640"/>
    </location>
</feature>
<organism evidence="4 5">
    <name type="scientific">Glycomyces paridis</name>
    <dbReference type="NCBI Taxonomy" id="2126555"/>
    <lineage>
        <taxon>Bacteria</taxon>
        <taxon>Bacillati</taxon>
        <taxon>Actinomycetota</taxon>
        <taxon>Actinomycetes</taxon>
        <taxon>Glycomycetales</taxon>
        <taxon>Glycomycetaceae</taxon>
        <taxon>Glycomyces</taxon>
    </lineage>
</organism>
<keyword evidence="1" id="KW-0812">Transmembrane</keyword>
<dbReference type="PANTHER" id="PTHR46825:SF9">
    <property type="entry name" value="BETA-LACTAMASE-RELATED DOMAIN-CONTAINING PROTEIN"/>
    <property type="match status" value="1"/>
</dbReference>
<dbReference type="Proteomes" id="UP000305792">
    <property type="component" value="Unassembled WGS sequence"/>
</dbReference>
<dbReference type="InterPro" id="IPR050491">
    <property type="entry name" value="AmpC-like"/>
</dbReference>
<evidence type="ECO:0000259" key="3">
    <source>
        <dbReference type="Pfam" id="PF00144"/>
    </source>
</evidence>
<keyword evidence="2" id="KW-0732">Signal</keyword>
<dbReference type="InterPro" id="IPR001466">
    <property type="entry name" value="Beta-lactam-related"/>
</dbReference>
<feature type="transmembrane region" description="Helical" evidence="1">
    <location>
        <begin position="503"/>
        <end position="529"/>
    </location>
</feature>
<dbReference type="AlphaFoldDB" id="A0A4S8PQF2"/>
<protein>
    <submittedName>
        <fullName evidence="4">Beta-lactamase family protein</fullName>
    </submittedName>
</protein>
<dbReference type="SUPFAM" id="SSF56601">
    <property type="entry name" value="beta-lactamase/transpeptidase-like"/>
    <property type="match status" value="1"/>
</dbReference>
<feature type="signal peptide" evidence="2">
    <location>
        <begin position="1"/>
        <end position="33"/>
    </location>
</feature>